<evidence type="ECO:0000256" key="2">
    <source>
        <dbReference type="ARBA" id="ARBA00022555"/>
    </source>
</evidence>
<dbReference type="InterPro" id="IPR018171">
    <property type="entry name" value="Pept_tRNA_hydro_CS"/>
</dbReference>
<feature type="compositionally biased region" description="Basic residues" evidence="6">
    <location>
        <begin position="177"/>
        <end position="191"/>
    </location>
</feature>
<dbReference type="Proteomes" id="UP000243797">
    <property type="component" value="Unassembled WGS sequence"/>
</dbReference>
<dbReference type="Pfam" id="PF01195">
    <property type="entry name" value="Pept_tRNA_hydro"/>
    <property type="match status" value="2"/>
</dbReference>
<evidence type="ECO:0000256" key="4">
    <source>
        <dbReference type="ARBA" id="ARBA00022884"/>
    </source>
</evidence>
<dbReference type="InterPro" id="IPR036416">
    <property type="entry name" value="Pept_tRNA_hydro_sf"/>
</dbReference>
<dbReference type="FunCoup" id="A0A2K1QKF0">
    <property type="interactions" value="92"/>
</dbReference>
<feature type="compositionally biased region" description="Pro residues" evidence="6">
    <location>
        <begin position="76"/>
        <end position="96"/>
    </location>
</feature>
<evidence type="ECO:0000256" key="1">
    <source>
        <dbReference type="ARBA" id="ARBA00013260"/>
    </source>
</evidence>
<dbReference type="SUPFAM" id="SSF53178">
    <property type="entry name" value="Peptidyl-tRNA hydrolase-like"/>
    <property type="match status" value="2"/>
</dbReference>
<dbReference type="InterPro" id="IPR001328">
    <property type="entry name" value="Pept_tRNA_hydro"/>
</dbReference>
<dbReference type="PANTHER" id="PTHR17224">
    <property type="entry name" value="PEPTIDYL-TRNA HYDROLASE"/>
    <property type="match status" value="1"/>
</dbReference>
<evidence type="ECO:0000256" key="3">
    <source>
        <dbReference type="ARBA" id="ARBA00022801"/>
    </source>
</evidence>
<dbReference type="OrthoDB" id="1711136at2759"/>
<keyword evidence="4" id="KW-0694">RNA-binding</keyword>
<evidence type="ECO:0000256" key="5">
    <source>
        <dbReference type="ARBA" id="ARBA00038063"/>
    </source>
</evidence>
<dbReference type="GO" id="GO:0004045">
    <property type="term" value="F:peptidyl-tRNA hydrolase activity"/>
    <property type="evidence" value="ECO:0007669"/>
    <property type="project" value="UniProtKB-EC"/>
</dbReference>
<dbReference type="InParanoid" id="A0A2K1QKF0"/>
<dbReference type="EC" id="3.1.1.29" evidence="1"/>
<keyword evidence="2" id="KW-0820">tRNA-binding</keyword>
<evidence type="ECO:0000256" key="6">
    <source>
        <dbReference type="SAM" id="MobiDB-lite"/>
    </source>
</evidence>
<feature type="region of interest" description="Disordered" evidence="6">
    <location>
        <begin position="177"/>
        <end position="210"/>
    </location>
</feature>
<comment type="caution">
    <text evidence="7">The sequence shown here is derived from an EMBL/GenBank/DDBJ whole genome shotgun (WGS) entry which is preliminary data.</text>
</comment>
<gene>
    <name evidence="7" type="ORF">CAC42_618</name>
</gene>
<evidence type="ECO:0000313" key="7">
    <source>
        <dbReference type="EMBL" id="PNS15359.1"/>
    </source>
</evidence>
<dbReference type="GO" id="GO:0000049">
    <property type="term" value="F:tRNA binding"/>
    <property type="evidence" value="ECO:0007669"/>
    <property type="project" value="UniProtKB-KW"/>
</dbReference>
<protein>
    <recommendedName>
        <fullName evidence="1">peptidyl-tRNA hydrolase</fullName>
        <ecNumber evidence="1">3.1.1.29</ecNumber>
    </recommendedName>
</protein>
<comment type="similarity">
    <text evidence="5">Belongs to the PTH family.</text>
</comment>
<evidence type="ECO:0000313" key="8">
    <source>
        <dbReference type="Proteomes" id="UP000243797"/>
    </source>
</evidence>
<dbReference type="EMBL" id="NKHZ01000070">
    <property type="protein sequence ID" value="PNS15359.1"/>
    <property type="molecule type" value="Genomic_DNA"/>
</dbReference>
<keyword evidence="8" id="KW-1185">Reference proteome</keyword>
<organism evidence="7 8">
    <name type="scientific">Sphaceloma murrayae</name>
    <dbReference type="NCBI Taxonomy" id="2082308"/>
    <lineage>
        <taxon>Eukaryota</taxon>
        <taxon>Fungi</taxon>
        <taxon>Dikarya</taxon>
        <taxon>Ascomycota</taxon>
        <taxon>Pezizomycotina</taxon>
        <taxon>Dothideomycetes</taxon>
        <taxon>Dothideomycetidae</taxon>
        <taxon>Myriangiales</taxon>
        <taxon>Elsinoaceae</taxon>
        <taxon>Sphaceloma</taxon>
    </lineage>
</organism>
<sequence>MPPSLLLISLGNPGARYALTRHNAGHIVLSSLATQFSSPSFSPSPYGNAHSASGPGLSTSITVDLPAARSAKRPRPSLPSSPTSPPSWSAPPPPPQTQSQWTLHQCPSLMNVSGRDVAHAWRSFLAYGPGDRADKRLCILHDSLEDNLGRVRLQLDGSGVSARGHNGIKSVLETFGKQRRRKGKAGAKKRKGEPGRVDEEKDDDDEDPGEAKWIRVNVGIGRPESRDPDRVADYVLQKFGQGELDVLRSRTTDEVLKLLKGIK</sequence>
<name>A0A2K1QKF0_9PEZI</name>
<reference evidence="7 8" key="1">
    <citation type="submission" date="2017-06" db="EMBL/GenBank/DDBJ databases">
        <title>Draft genome sequence of a variant of Elsinoe murrayae.</title>
        <authorList>
            <person name="Cheng Q."/>
        </authorList>
    </citation>
    <scope>NUCLEOTIDE SEQUENCE [LARGE SCALE GENOMIC DNA]</scope>
    <source>
        <strain evidence="7 8">CQ-2017a</strain>
    </source>
</reference>
<keyword evidence="3" id="KW-0378">Hydrolase</keyword>
<dbReference type="PANTHER" id="PTHR17224:SF1">
    <property type="entry name" value="PEPTIDYL-TRNA HYDROLASE"/>
    <property type="match status" value="1"/>
</dbReference>
<proteinExistence type="inferred from homology"/>
<feature type="region of interest" description="Disordered" evidence="6">
    <location>
        <begin position="40"/>
        <end position="101"/>
    </location>
</feature>
<accession>A0A2K1QKF0</accession>
<dbReference type="AlphaFoldDB" id="A0A2K1QKF0"/>
<dbReference type="PROSITE" id="PS01196">
    <property type="entry name" value="PEPT_TRNA_HYDROL_2"/>
    <property type="match status" value="1"/>
</dbReference>
<dbReference type="STRING" id="2082308.A0A2K1QKF0"/>
<dbReference type="Gene3D" id="3.40.50.1470">
    <property type="entry name" value="Peptidyl-tRNA hydrolase"/>
    <property type="match status" value="1"/>
</dbReference>